<proteinExistence type="predicted"/>
<feature type="transmembrane region" description="Helical" evidence="1">
    <location>
        <begin position="289"/>
        <end position="308"/>
    </location>
</feature>
<protein>
    <submittedName>
        <fullName evidence="2">YbfB/YjiJ family MFS transporter</fullName>
    </submittedName>
</protein>
<feature type="transmembrane region" description="Helical" evidence="1">
    <location>
        <begin position="353"/>
        <end position="373"/>
    </location>
</feature>
<dbReference type="GO" id="GO:0005886">
    <property type="term" value="C:plasma membrane"/>
    <property type="evidence" value="ECO:0007669"/>
    <property type="project" value="TreeGrafter"/>
</dbReference>
<keyword evidence="1" id="KW-0472">Membrane</keyword>
<feature type="transmembrane region" description="Helical" evidence="1">
    <location>
        <begin position="320"/>
        <end position="341"/>
    </location>
</feature>
<name>A0A4S4ANC9_9RHOO</name>
<evidence type="ECO:0000256" key="1">
    <source>
        <dbReference type="SAM" id="Phobius"/>
    </source>
</evidence>
<feature type="transmembrane region" description="Helical" evidence="1">
    <location>
        <begin position="108"/>
        <end position="127"/>
    </location>
</feature>
<feature type="transmembrane region" description="Helical" evidence="1">
    <location>
        <begin position="139"/>
        <end position="161"/>
    </location>
</feature>
<feature type="transmembrane region" description="Helical" evidence="1">
    <location>
        <begin position="45"/>
        <end position="70"/>
    </location>
</feature>
<reference evidence="2 3" key="1">
    <citation type="submission" date="2019-04" db="EMBL/GenBank/DDBJ databases">
        <title>Azoarcus nasutitermitis sp. nov. isolated from termite nest.</title>
        <authorList>
            <person name="Lin S.-Y."/>
            <person name="Hameed A."/>
            <person name="Hsu Y.-H."/>
            <person name="Young C.-C."/>
        </authorList>
    </citation>
    <scope>NUCLEOTIDE SEQUENCE [LARGE SCALE GENOMIC DNA]</scope>
    <source>
        <strain evidence="2 3">CC-YHH838</strain>
    </source>
</reference>
<sequence>MASQSTSAPAALGIALRGLVALAVAMGIGRFAFTPQLPLMQADLGLTLAAGGWLAGANYLGYLVGAVLAGRHGASATGLMRIGLCAVIASTAAMALPGPLAWWLLVRFIAGVASAWALVGTATLTLARLAQLGRPRLDVVVFAGVGTGIALAGLLCHAGALAGLGAATLWLALAGLALAGTFCALAGERRTPAQATEAADARRLVLCYGLFGFGYILPATYLPAQARLLLDDPALFGWVWPLFGLAAVLSVLGTNLLTRWPRRHAWAAAQLVMALGLVLPTRAPGLASLAVAALCVGGTFMVITLLGLQEARTQAGADARRWMAVMTAVFAIGQLAGPLAANLLQTIGLTLDAALWLGAAALLLSSLLLIVPFRPAPETP</sequence>
<comment type="caution">
    <text evidence="2">The sequence shown here is derived from an EMBL/GenBank/DDBJ whole genome shotgun (WGS) entry which is preliminary data.</text>
</comment>
<dbReference type="SUPFAM" id="SSF103473">
    <property type="entry name" value="MFS general substrate transporter"/>
    <property type="match status" value="1"/>
</dbReference>
<dbReference type="InterPro" id="IPR010645">
    <property type="entry name" value="MFS_4"/>
</dbReference>
<feature type="transmembrane region" description="Helical" evidence="1">
    <location>
        <begin position="265"/>
        <end position="283"/>
    </location>
</feature>
<feature type="transmembrane region" description="Helical" evidence="1">
    <location>
        <begin position="236"/>
        <end position="258"/>
    </location>
</feature>
<dbReference type="Pfam" id="PF06779">
    <property type="entry name" value="MFS_4"/>
    <property type="match status" value="1"/>
</dbReference>
<feature type="transmembrane region" description="Helical" evidence="1">
    <location>
        <begin position="12"/>
        <end position="33"/>
    </location>
</feature>
<dbReference type="InterPro" id="IPR036259">
    <property type="entry name" value="MFS_trans_sf"/>
</dbReference>
<evidence type="ECO:0000313" key="3">
    <source>
        <dbReference type="Proteomes" id="UP000308430"/>
    </source>
</evidence>
<keyword evidence="1" id="KW-0812">Transmembrane</keyword>
<feature type="transmembrane region" description="Helical" evidence="1">
    <location>
        <begin position="205"/>
        <end position="224"/>
    </location>
</feature>
<feature type="transmembrane region" description="Helical" evidence="1">
    <location>
        <begin position="167"/>
        <end position="185"/>
    </location>
</feature>
<dbReference type="PANTHER" id="PTHR23537">
    <property type="match status" value="1"/>
</dbReference>
<organism evidence="2 3">
    <name type="scientific">Pseudothauera nasutitermitis</name>
    <dbReference type="NCBI Taxonomy" id="2565930"/>
    <lineage>
        <taxon>Bacteria</taxon>
        <taxon>Pseudomonadati</taxon>
        <taxon>Pseudomonadota</taxon>
        <taxon>Betaproteobacteria</taxon>
        <taxon>Rhodocyclales</taxon>
        <taxon>Zoogloeaceae</taxon>
        <taxon>Pseudothauera</taxon>
    </lineage>
</organism>
<gene>
    <name evidence="2" type="ORF">E6C76_21330</name>
</gene>
<evidence type="ECO:0000313" key="2">
    <source>
        <dbReference type="EMBL" id="THF61133.1"/>
    </source>
</evidence>
<dbReference type="Gene3D" id="1.20.1250.20">
    <property type="entry name" value="MFS general substrate transporter like domains"/>
    <property type="match status" value="2"/>
</dbReference>
<dbReference type="Proteomes" id="UP000308430">
    <property type="component" value="Unassembled WGS sequence"/>
</dbReference>
<dbReference type="RefSeq" id="WP_136350286.1">
    <property type="nucleotide sequence ID" value="NZ_SSOC01000010.1"/>
</dbReference>
<keyword evidence="3" id="KW-1185">Reference proteome</keyword>
<keyword evidence="1" id="KW-1133">Transmembrane helix</keyword>
<dbReference type="OrthoDB" id="9797953at2"/>
<dbReference type="AlphaFoldDB" id="A0A4S4ANC9"/>
<feature type="transmembrane region" description="Helical" evidence="1">
    <location>
        <begin position="82"/>
        <end position="102"/>
    </location>
</feature>
<accession>A0A4S4ANC9</accession>
<dbReference type="EMBL" id="SSOC01000010">
    <property type="protein sequence ID" value="THF61133.1"/>
    <property type="molecule type" value="Genomic_DNA"/>
</dbReference>
<dbReference type="PANTHER" id="PTHR23537:SF1">
    <property type="entry name" value="SUGAR TRANSPORTER"/>
    <property type="match status" value="1"/>
</dbReference>